<dbReference type="EMBL" id="WJQU01000001">
    <property type="protein sequence ID" value="KAJ6649076.1"/>
    <property type="molecule type" value="Genomic_DNA"/>
</dbReference>
<feature type="domain" description="SMP-30/Gluconolactonase/LRE-like region" evidence="2">
    <location>
        <begin position="304"/>
        <end position="477"/>
    </location>
</feature>
<dbReference type="SUPFAM" id="SSF63829">
    <property type="entry name" value="Calcium-dependent phosphotriesterase"/>
    <property type="match status" value="1"/>
</dbReference>
<evidence type="ECO:0000313" key="4">
    <source>
        <dbReference type="Proteomes" id="UP001151699"/>
    </source>
</evidence>
<gene>
    <name evidence="3" type="primary">gnl_2</name>
    <name evidence="3" type="ORF">Bhyg_04309</name>
</gene>
<evidence type="ECO:0000256" key="1">
    <source>
        <dbReference type="ARBA" id="ARBA00022801"/>
    </source>
</evidence>
<dbReference type="Proteomes" id="UP001151699">
    <property type="component" value="Chromosome A"/>
</dbReference>
<dbReference type="OrthoDB" id="423498at2759"/>
<dbReference type="PANTHER" id="PTHR47572">
    <property type="entry name" value="LIPOPROTEIN-RELATED"/>
    <property type="match status" value="1"/>
</dbReference>
<protein>
    <submittedName>
        <fullName evidence="3">Gluconolactonase</fullName>
    </submittedName>
</protein>
<evidence type="ECO:0000259" key="2">
    <source>
        <dbReference type="Pfam" id="PF08450"/>
    </source>
</evidence>
<comment type="caution">
    <text evidence="3">The sequence shown here is derived from an EMBL/GenBank/DDBJ whole genome shotgun (WGS) entry which is preliminary data.</text>
</comment>
<sequence>KVNITNFGNCDEVDRPKVNLTGVEYVFNADGLCDTIHGKYYVHTIDAGHNYELWLTVFQCATASTKQCDENERKYVEPMHCFRLHGDNTGPWYMISKAMRGSKCGEKIGELSAQLLTQYLTNYLKVEPNLSRIRLHMLFHKIGESGLDKYVRACVNVEFNIIFGLSQALNLLEKFTIMKIAILLLAISTICIYFRPCMGQNFQAHPFITATSTRFGPFIEGASVNRAGQMFATNYGNANTVNQLGQFLPDQHLFFVDPQPNTYYNGIRFFNDSAAYATDMTNHRVVRLTLSTVGSTTTVTGSSTFCHNPNMLQPNDLAISRSGIVFLSGMNWSDNTVDTDGDIWSCTPQGTAYLLDRLGRTNGIELSVDERRLYVSESFNRGGTPYIQRIWVYDVDNQFISNKQLFADFAYIDNSVAADIDGMRTDMLDNLYVTRNGGRSVTIFNRSGAVIGTIGLNFARPTNLEFGGPQGTTLFIVGSCEQDWPGISGCVDQIHMTAPGRAWLKNIQTLKLAGNSQLKGSFFQTMKHISFNFTMAQAVKTNVATALDKNYDTSCIRRVELDLTALFDENNYEVNRNRRKLISKELKIPKKGHVSCGRISENVQKGGRKECPRKIYSLKSAPKRDSRSQPSHRSWYREMITTSHAAKI</sequence>
<name>A0A9Q0NF29_9DIPT</name>
<accession>A0A9Q0NF29</accession>
<organism evidence="3 4">
    <name type="scientific">Pseudolycoriella hygida</name>
    <dbReference type="NCBI Taxonomy" id="35572"/>
    <lineage>
        <taxon>Eukaryota</taxon>
        <taxon>Metazoa</taxon>
        <taxon>Ecdysozoa</taxon>
        <taxon>Arthropoda</taxon>
        <taxon>Hexapoda</taxon>
        <taxon>Insecta</taxon>
        <taxon>Pterygota</taxon>
        <taxon>Neoptera</taxon>
        <taxon>Endopterygota</taxon>
        <taxon>Diptera</taxon>
        <taxon>Nematocera</taxon>
        <taxon>Sciaroidea</taxon>
        <taxon>Sciaridae</taxon>
        <taxon>Pseudolycoriella</taxon>
    </lineage>
</organism>
<dbReference type="InterPro" id="IPR013658">
    <property type="entry name" value="SGL"/>
</dbReference>
<dbReference type="Gene3D" id="2.120.10.30">
    <property type="entry name" value="TolB, C-terminal domain"/>
    <property type="match status" value="1"/>
</dbReference>
<reference evidence="3" key="1">
    <citation type="submission" date="2022-07" db="EMBL/GenBank/DDBJ databases">
        <authorList>
            <person name="Trinca V."/>
            <person name="Uliana J.V.C."/>
            <person name="Torres T.T."/>
            <person name="Ward R.J."/>
            <person name="Monesi N."/>
        </authorList>
    </citation>
    <scope>NUCLEOTIDE SEQUENCE</scope>
    <source>
        <strain evidence="3">HSMRA1968</strain>
        <tissue evidence="3">Whole embryos</tissue>
    </source>
</reference>
<dbReference type="InterPro" id="IPR011042">
    <property type="entry name" value="6-blade_b-propeller_TolB-like"/>
</dbReference>
<feature type="non-terminal residue" evidence="3">
    <location>
        <position position="648"/>
    </location>
</feature>
<dbReference type="InterPro" id="IPR051262">
    <property type="entry name" value="SMP-30/CGR1_Lactonase"/>
</dbReference>
<proteinExistence type="predicted"/>
<keyword evidence="1" id="KW-0378">Hydrolase</keyword>
<dbReference type="GO" id="GO:0016787">
    <property type="term" value="F:hydrolase activity"/>
    <property type="evidence" value="ECO:0007669"/>
    <property type="project" value="UniProtKB-KW"/>
</dbReference>
<dbReference type="Pfam" id="PF08450">
    <property type="entry name" value="SGL"/>
    <property type="match status" value="1"/>
</dbReference>
<dbReference type="AlphaFoldDB" id="A0A9Q0NF29"/>
<evidence type="ECO:0000313" key="3">
    <source>
        <dbReference type="EMBL" id="KAJ6649076.1"/>
    </source>
</evidence>
<keyword evidence="4" id="KW-1185">Reference proteome</keyword>
<dbReference type="PANTHER" id="PTHR47572:SF4">
    <property type="entry name" value="LACTONASE DRP35"/>
    <property type="match status" value="1"/>
</dbReference>